<dbReference type="Proteomes" id="UP000314251">
    <property type="component" value="Unassembled WGS sequence"/>
</dbReference>
<organism evidence="1 2">
    <name type="scientific">Streptomyces mimosae</name>
    <dbReference type="NCBI Taxonomy" id="2586635"/>
    <lineage>
        <taxon>Bacteria</taxon>
        <taxon>Bacillati</taxon>
        <taxon>Actinomycetota</taxon>
        <taxon>Actinomycetes</taxon>
        <taxon>Kitasatosporales</taxon>
        <taxon>Streptomycetaceae</taxon>
        <taxon>Streptomyces</taxon>
    </lineage>
</organism>
<keyword evidence="2" id="KW-1185">Reference proteome</keyword>
<dbReference type="OrthoDB" id="3872852at2"/>
<protein>
    <submittedName>
        <fullName evidence="1">Uncharacterized protein</fullName>
    </submittedName>
</protein>
<accession>A0A5N6A654</accession>
<comment type="caution">
    <text evidence="1">The sequence shown here is derived from an EMBL/GenBank/DDBJ whole genome shotgun (WGS) entry which is preliminary data.</text>
</comment>
<gene>
    <name evidence="1" type="ORF">FH607_019920</name>
</gene>
<dbReference type="AlphaFoldDB" id="A0A5N6A654"/>
<name>A0A5N6A654_9ACTN</name>
<sequence>MDVETEGRAVTAPAWMPSTAEGAAVLPAGVHWDAARVPLGLGMDLVAAMERPQPVIRNQANVTVAWLIPKGAAGDWPDLRHVDVLRAARAARRLTVPAATEVWERWDGGPATSWRIAPRPGPLADPDVLLDALSRVLSRTVR</sequence>
<dbReference type="RefSeq" id="WP_139670473.1">
    <property type="nucleotide sequence ID" value="NZ_VDLY02000013.1"/>
</dbReference>
<reference evidence="1" key="1">
    <citation type="submission" date="2019-10" db="EMBL/GenBank/DDBJ databases">
        <title>Nonomuraea sp. nov., isolated from Phyllanthus amarus.</title>
        <authorList>
            <person name="Klykleung N."/>
            <person name="Tanasupawat S."/>
        </authorList>
    </citation>
    <scope>NUCLEOTIDE SEQUENCE [LARGE SCALE GENOMIC DNA]</scope>
    <source>
        <strain evidence="1">3MP-10</strain>
    </source>
</reference>
<dbReference type="EMBL" id="VDLY02000013">
    <property type="protein sequence ID" value="KAB8162908.1"/>
    <property type="molecule type" value="Genomic_DNA"/>
</dbReference>
<evidence type="ECO:0000313" key="2">
    <source>
        <dbReference type="Proteomes" id="UP000314251"/>
    </source>
</evidence>
<proteinExistence type="predicted"/>
<evidence type="ECO:0000313" key="1">
    <source>
        <dbReference type="EMBL" id="KAB8162908.1"/>
    </source>
</evidence>